<dbReference type="OrthoDB" id="9796962at2"/>
<proteinExistence type="predicted"/>
<dbReference type="PANTHER" id="PTHR36302">
    <property type="entry name" value="BLR7088 PROTEIN"/>
    <property type="match status" value="1"/>
</dbReference>
<dbReference type="AlphaFoldDB" id="A0A1I2W184"/>
<dbReference type="PANTHER" id="PTHR36302:SF1">
    <property type="entry name" value="COPPER CHAPERONE PCU(A)C"/>
    <property type="match status" value="1"/>
</dbReference>
<name>A0A1I2W184_9GAMM</name>
<dbReference type="RefSeq" id="WP_090730748.1">
    <property type="nucleotide sequence ID" value="NZ_FOOU01000021.1"/>
</dbReference>
<dbReference type="SUPFAM" id="SSF110087">
    <property type="entry name" value="DR1885-like metal-binding protein"/>
    <property type="match status" value="1"/>
</dbReference>
<sequence length="158" mass="17028">MNKLLLSSALLLASHFALADVNVESAYVRAVPPGQMNSAAFMQLKNEGPEDISLVAAKSQAAKNVELHTHTQDNGVMRMRQVSEISLPAGEAITLQPGGMHIMLIGLTQNLAAGENISLSLEFSDGSQQALEVPVEAIMPMPMEKMGDMKHMHEHKAQ</sequence>
<dbReference type="Pfam" id="PF04314">
    <property type="entry name" value="PCuAC"/>
    <property type="match status" value="1"/>
</dbReference>
<keyword evidence="1" id="KW-0732">Signal</keyword>
<dbReference type="EMBL" id="FOOU01000021">
    <property type="protein sequence ID" value="SFG95130.1"/>
    <property type="molecule type" value="Genomic_DNA"/>
</dbReference>
<evidence type="ECO:0008006" key="4">
    <source>
        <dbReference type="Google" id="ProtNLM"/>
    </source>
</evidence>
<protein>
    <recommendedName>
        <fullName evidence="4">Copper(I)-binding protein</fullName>
    </recommendedName>
</protein>
<evidence type="ECO:0000313" key="2">
    <source>
        <dbReference type="EMBL" id="SFG95130.1"/>
    </source>
</evidence>
<feature type="chain" id="PRO_5011469906" description="Copper(I)-binding protein" evidence="1">
    <location>
        <begin position="20"/>
        <end position="158"/>
    </location>
</feature>
<evidence type="ECO:0000313" key="3">
    <source>
        <dbReference type="Proteomes" id="UP000198623"/>
    </source>
</evidence>
<accession>A0A1I2W184</accession>
<reference evidence="3" key="1">
    <citation type="submission" date="2016-10" db="EMBL/GenBank/DDBJ databases">
        <authorList>
            <person name="Varghese N."/>
            <person name="Submissions S."/>
        </authorList>
    </citation>
    <scope>NUCLEOTIDE SEQUENCE [LARGE SCALE GENOMIC DNA]</scope>
    <source>
        <strain evidence="3">CGMCC 1.10971</strain>
    </source>
</reference>
<dbReference type="Gene3D" id="2.60.40.1890">
    <property type="entry name" value="PCu(A)C copper chaperone"/>
    <property type="match status" value="1"/>
</dbReference>
<dbReference type="InterPro" id="IPR007410">
    <property type="entry name" value="LpqE-like"/>
</dbReference>
<keyword evidence="3" id="KW-1185">Reference proteome</keyword>
<dbReference type="Proteomes" id="UP000198623">
    <property type="component" value="Unassembled WGS sequence"/>
</dbReference>
<dbReference type="InterPro" id="IPR036182">
    <property type="entry name" value="PCuAC_sf"/>
</dbReference>
<evidence type="ECO:0000256" key="1">
    <source>
        <dbReference type="SAM" id="SignalP"/>
    </source>
</evidence>
<dbReference type="STRING" id="1045558.SAMN05216175_12144"/>
<dbReference type="InterPro" id="IPR058248">
    <property type="entry name" value="Lxx211020-like"/>
</dbReference>
<feature type="signal peptide" evidence="1">
    <location>
        <begin position="1"/>
        <end position="19"/>
    </location>
</feature>
<organism evidence="2 3">
    <name type="scientific">Neptunomonas qingdaonensis</name>
    <dbReference type="NCBI Taxonomy" id="1045558"/>
    <lineage>
        <taxon>Bacteria</taxon>
        <taxon>Pseudomonadati</taxon>
        <taxon>Pseudomonadota</taxon>
        <taxon>Gammaproteobacteria</taxon>
        <taxon>Oceanospirillales</taxon>
        <taxon>Oceanospirillaceae</taxon>
        <taxon>Neptunomonas</taxon>
    </lineage>
</organism>
<gene>
    <name evidence="2" type="ORF">SAMN05216175_12144</name>
</gene>